<dbReference type="SUPFAM" id="SSF53335">
    <property type="entry name" value="S-adenosyl-L-methionine-dependent methyltransferases"/>
    <property type="match status" value="1"/>
</dbReference>
<feature type="region of interest" description="Disordered" evidence="1">
    <location>
        <begin position="76"/>
        <end position="242"/>
    </location>
</feature>
<dbReference type="eggNOG" id="KOG2793">
    <property type="taxonomic scope" value="Eukaryota"/>
</dbReference>
<dbReference type="InterPro" id="IPR029063">
    <property type="entry name" value="SAM-dependent_MTases_sf"/>
</dbReference>
<feature type="region of interest" description="Disordered" evidence="1">
    <location>
        <begin position="1"/>
        <end position="61"/>
    </location>
</feature>
<evidence type="ECO:0000313" key="3">
    <source>
        <dbReference type="Proteomes" id="UP000005238"/>
    </source>
</evidence>
<dbReference type="PANTHER" id="PTHR14614">
    <property type="entry name" value="HEPATOCELLULAR CARCINOMA-ASSOCIATED ANTIGEN"/>
    <property type="match status" value="1"/>
</dbReference>
<reference evidence="3" key="1">
    <citation type="journal article" date="2006" name="Science">
        <title>Phytophthora genome sequences uncover evolutionary origins and mechanisms of pathogenesis.</title>
        <authorList>
            <person name="Tyler B.M."/>
            <person name="Tripathy S."/>
            <person name="Zhang X."/>
            <person name="Dehal P."/>
            <person name="Jiang R.H."/>
            <person name="Aerts A."/>
            <person name="Arredondo F.D."/>
            <person name="Baxter L."/>
            <person name="Bensasson D."/>
            <person name="Beynon J.L."/>
            <person name="Chapman J."/>
            <person name="Damasceno C.M."/>
            <person name="Dorrance A.E."/>
            <person name="Dou D."/>
            <person name="Dickerman A.W."/>
            <person name="Dubchak I.L."/>
            <person name="Garbelotto M."/>
            <person name="Gijzen M."/>
            <person name="Gordon S.G."/>
            <person name="Govers F."/>
            <person name="Grunwald N.J."/>
            <person name="Huang W."/>
            <person name="Ivors K.L."/>
            <person name="Jones R.W."/>
            <person name="Kamoun S."/>
            <person name="Krampis K."/>
            <person name="Lamour K.H."/>
            <person name="Lee M.K."/>
            <person name="McDonald W.H."/>
            <person name="Medina M."/>
            <person name="Meijer H.J."/>
            <person name="Nordberg E.K."/>
            <person name="Maclean D.J."/>
            <person name="Ospina-Giraldo M.D."/>
            <person name="Morris P.F."/>
            <person name="Phuntumart V."/>
            <person name="Putnam N.H."/>
            <person name="Rash S."/>
            <person name="Rose J.K."/>
            <person name="Sakihama Y."/>
            <person name="Salamov A.A."/>
            <person name="Savidor A."/>
            <person name="Scheuring C.F."/>
            <person name="Smith B.M."/>
            <person name="Sobral B.W."/>
            <person name="Terry A."/>
            <person name="Torto-Alalibo T.A."/>
            <person name="Win J."/>
            <person name="Xu Z."/>
            <person name="Zhang H."/>
            <person name="Grigoriev I.V."/>
            <person name="Rokhsar D.S."/>
            <person name="Boore J.L."/>
        </authorList>
    </citation>
    <scope>NUCLEOTIDE SEQUENCE [LARGE SCALE GENOMIC DNA]</scope>
    <source>
        <strain evidence="3">Pr102</strain>
    </source>
</reference>
<dbReference type="Pfam" id="PF10294">
    <property type="entry name" value="Methyltransf_16"/>
    <property type="match status" value="1"/>
</dbReference>
<reference evidence="2" key="2">
    <citation type="submission" date="2015-06" db="UniProtKB">
        <authorList>
            <consortium name="EnsemblProtists"/>
        </authorList>
    </citation>
    <scope>IDENTIFICATION</scope>
    <source>
        <strain evidence="2">Pr102</strain>
    </source>
</reference>
<accession>H3GHF7</accession>
<feature type="region of interest" description="Disordered" evidence="1">
    <location>
        <begin position="255"/>
        <end position="289"/>
    </location>
</feature>
<feature type="compositionally biased region" description="Low complexity" evidence="1">
    <location>
        <begin position="255"/>
        <end position="264"/>
    </location>
</feature>
<sequence>MGRSDSYGLKRSSGVDYSQVQDRQVDDERFERQRAIRAASAAAPAEKPQHAAAKGAAPQSATMDAFMRMVTGKEERTIADRISDPNRPTWEQFKKENADKLDLSGNGEKEMKEYRKKLDAAREKRLAGGSSSKKRKKKHKKRSRSSSSDDSSSEDGRRHSKHKSRKKKKSHKRRRRSSDSDGSESDSDSDDDRSRRHKRPKKSKKSSRRKDRDASPSPTTSLRSKRSAAPTSRPPSLAMAESDSRKKFMQLLRQGVQHKVQQQQPTKALSSDSAGKAPNLHAEPSDQVPECSSISDLVGVAAWQTLAWRDAFSMAPYFQETVGGRPLRIKQVLQGELNGFGTGLTVWPAACVLVKHLEHRATENPRALAESDSPFVLELGSGTGAVGIAAAMLLDAGRVVLTDMDNVRFIMQENADLAQEDGVIDNHVVIDVEAYEWGQPPSKRLVPESYPDLILVSDCILPRLYPIEPLVEALALLSRSHTRILISRTSSRCG</sequence>
<dbReference type="Gene3D" id="3.40.50.150">
    <property type="entry name" value="Vaccinia Virus protein VP39"/>
    <property type="match status" value="1"/>
</dbReference>
<evidence type="ECO:0000313" key="2">
    <source>
        <dbReference type="EnsemblProtists" id="Phyra75364"/>
    </source>
</evidence>
<dbReference type="Proteomes" id="UP000005238">
    <property type="component" value="Unassembled WGS sequence"/>
</dbReference>
<dbReference type="CDD" id="cd02440">
    <property type="entry name" value="AdoMet_MTases"/>
    <property type="match status" value="1"/>
</dbReference>
<feature type="compositionally biased region" description="Low complexity" evidence="1">
    <location>
        <begin position="36"/>
        <end position="53"/>
    </location>
</feature>
<dbReference type="STRING" id="164328.H3GHF7"/>
<feature type="compositionally biased region" description="Basic residues" evidence="1">
    <location>
        <begin position="158"/>
        <end position="176"/>
    </location>
</feature>
<proteinExistence type="predicted"/>
<feature type="compositionally biased region" description="Basic residues" evidence="1">
    <location>
        <begin position="132"/>
        <end position="144"/>
    </location>
</feature>
<feature type="compositionally biased region" description="Basic and acidic residues" evidence="1">
    <location>
        <begin position="92"/>
        <end position="126"/>
    </location>
</feature>
<dbReference type="AlphaFoldDB" id="H3GHF7"/>
<dbReference type="InParanoid" id="H3GHF7"/>
<organism evidence="2 3">
    <name type="scientific">Phytophthora ramorum</name>
    <name type="common">Sudden oak death agent</name>
    <dbReference type="NCBI Taxonomy" id="164328"/>
    <lineage>
        <taxon>Eukaryota</taxon>
        <taxon>Sar</taxon>
        <taxon>Stramenopiles</taxon>
        <taxon>Oomycota</taxon>
        <taxon>Peronosporomycetes</taxon>
        <taxon>Peronosporales</taxon>
        <taxon>Peronosporaceae</taxon>
        <taxon>Phytophthora</taxon>
    </lineage>
</organism>
<dbReference type="VEuPathDB" id="FungiDB:KRP22_5728"/>
<keyword evidence="3" id="KW-1185">Reference proteome</keyword>
<feature type="compositionally biased region" description="Acidic residues" evidence="1">
    <location>
        <begin position="181"/>
        <end position="191"/>
    </location>
</feature>
<evidence type="ECO:0000256" key="1">
    <source>
        <dbReference type="SAM" id="MobiDB-lite"/>
    </source>
</evidence>
<dbReference type="VEuPathDB" id="FungiDB:KRP22_5727"/>
<dbReference type="InterPro" id="IPR019410">
    <property type="entry name" value="Methyltransf_16"/>
</dbReference>
<dbReference type="VEuPathDB" id="FungiDB:KRP23_6352"/>
<protein>
    <recommendedName>
        <fullName evidence="4">FAM86 N-terminal domain-containing protein</fullName>
    </recommendedName>
</protein>
<dbReference type="HOGENOM" id="CLU_043098_0_0_1"/>
<evidence type="ECO:0008006" key="4">
    <source>
        <dbReference type="Google" id="ProtNLM"/>
    </source>
</evidence>
<feature type="compositionally biased region" description="Basic and acidic residues" evidence="1">
    <location>
        <begin position="23"/>
        <end position="34"/>
    </location>
</feature>
<dbReference type="PANTHER" id="PTHR14614:SF132">
    <property type="entry name" value="PROTEIN-LYSINE METHYLTRANSFERASE C42C1.13"/>
    <property type="match status" value="1"/>
</dbReference>
<dbReference type="OMA" id="ANTEDEC"/>
<dbReference type="VEuPathDB" id="FungiDB:KRP23_6351"/>
<feature type="compositionally biased region" description="Basic residues" evidence="1">
    <location>
        <begin position="195"/>
        <end position="209"/>
    </location>
</feature>
<name>H3GHF7_PHYRM</name>
<dbReference type="EMBL" id="DS566009">
    <property type="status" value="NOT_ANNOTATED_CDS"/>
    <property type="molecule type" value="Genomic_DNA"/>
</dbReference>
<dbReference type="EnsemblProtists" id="Phyra75364">
    <property type="protein sequence ID" value="Phyra75364"/>
    <property type="gene ID" value="Phyra75364"/>
</dbReference>